<dbReference type="HOGENOM" id="CLU_011151_0_1_1"/>
<dbReference type="AlphaFoldDB" id="F8NJW3"/>
<protein>
    <recommendedName>
        <fullName evidence="4">F-box domain-containing protein</fullName>
    </recommendedName>
</protein>
<dbReference type="Proteomes" id="UP000008064">
    <property type="component" value="Unassembled WGS sequence"/>
</dbReference>
<gene>
    <name evidence="2" type="ORF">SERLADRAFT_413495</name>
</gene>
<dbReference type="EMBL" id="GL945430">
    <property type="protein sequence ID" value="EGO28699.1"/>
    <property type="molecule type" value="Genomic_DNA"/>
</dbReference>
<organism evidence="3">
    <name type="scientific">Serpula lacrymans var. lacrymans (strain S7.9)</name>
    <name type="common">Dry rot fungus</name>
    <dbReference type="NCBI Taxonomy" id="578457"/>
    <lineage>
        <taxon>Eukaryota</taxon>
        <taxon>Fungi</taxon>
        <taxon>Dikarya</taxon>
        <taxon>Basidiomycota</taxon>
        <taxon>Agaricomycotina</taxon>
        <taxon>Agaricomycetes</taxon>
        <taxon>Agaricomycetidae</taxon>
        <taxon>Boletales</taxon>
        <taxon>Coniophorineae</taxon>
        <taxon>Serpulaceae</taxon>
        <taxon>Serpula</taxon>
    </lineage>
</organism>
<feature type="region of interest" description="Disordered" evidence="1">
    <location>
        <begin position="320"/>
        <end position="339"/>
    </location>
</feature>
<dbReference type="RefSeq" id="XP_007314898.1">
    <property type="nucleotide sequence ID" value="XM_007314836.1"/>
</dbReference>
<dbReference type="OrthoDB" id="3007819at2759"/>
<sequence>MPSYLESIPLDILQHIAYMCVAETPFEPMVTILQLLLCSRTLHHSLSIQSCPELYARVFRVKYDIAASLRRSRSSLLITSSLAAELRRRCIVLRRIRRCHLSHEDLLSHLWTIYVMVLESDELNEAQLKTADISHFITELVRHRLHQDVATSGWPLENQSNAIMIWIACLSLSTEHISQLKIEERNELLSLLRPIAMVSSKYPSIALYDTYPHTAADATNPDQAMLIKTPSQSYERRGGFLEYSQQFILSSPSLVSGAVFLTFALKEASVLQVPTHLPINRAAALAAQRAGPTMEDYAVMTRSRTPLIADSFPLKFSNLQSGDASSNSDATSQPSRSSVHDEDFYRIAHPFRPLHLPVLRSYVPGSLTGRWEGTYMVSSLTLLDNATHRPPNFSTLPDFTSRHAMQCELQEHLCFPPCVPFPRSGDDFLNMPVQWDQDVHNRLDSQKGTEFCHARITQNFQYEPYSSNTSVHARRDPLDIIITGETTQEFNQAWGAFRFIGRVRLSDGWVVLRREPKHAGDEGLGTWIFEGHVLYRRALVGKWRSNRTTDHPGVEGIFSLGKRKD</sequence>
<reference evidence="3" key="1">
    <citation type="journal article" date="2011" name="Science">
        <title>The plant cell wall-decomposing machinery underlies the functional diversity of forest fungi.</title>
        <authorList>
            <person name="Eastwood D.C."/>
            <person name="Floudas D."/>
            <person name="Binder M."/>
            <person name="Majcherczyk A."/>
            <person name="Schneider P."/>
            <person name="Aerts A."/>
            <person name="Asiegbu F.O."/>
            <person name="Baker S.E."/>
            <person name="Barry K."/>
            <person name="Bendiksby M."/>
            <person name="Blumentritt M."/>
            <person name="Coutinho P.M."/>
            <person name="Cullen D."/>
            <person name="de Vries R.P."/>
            <person name="Gathman A."/>
            <person name="Goodell B."/>
            <person name="Henrissat B."/>
            <person name="Ihrmark K."/>
            <person name="Kauserud H."/>
            <person name="Kohler A."/>
            <person name="LaButti K."/>
            <person name="Lapidus A."/>
            <person name="Lavin J.L."/>
            <person name="Lee Y.-H."/>
            <person name="Lindquist E."/>
            <person name="Lilly W."/>
            <person name="Lucas S."/>
            <person name="Morin E."/>
            <person name="Murat C."/>
            <person name="Oguiza J.A."/>
            <person name="Park J."/>
            <person name="Pisabarro A.G."/>
            <person name="Riley R."/>
            <person name="Rosling A."/>
            <person name="Salamov A."/>
            <person name="Schmidt O."/>
            <person name="Schmutz J."/>
            <person name="Skrede I."/>
            <person name="Stenlid J."/>
            <person name="Wiebenga A."/>
            <person name="Xie X."/>
            <person name="Kuees U."/>
            <person name="Hibbett D.S."/>
            <person name="Hoffmeister D."/>
            <person name="Hoegberg N."/>
            <person name="Martin F."/>
            <person name="Grigoriev I.V."/>
            <person name="Watkinson S.C."/>
        </authorList>
    </citation>
    <scope>NUCLEOTIDE SEQUENCE [LARGE SCALE GENOMIC DNA]</scope>
    <source>
        <strain evidence="3">S7.9</strain>
    </source>
</reference>
<evidence type="ECO:0000313" key="2">
    <source>
        <dbReference type="EMBL" id="EGO28699.1"/>
    </source>
</evidence>
<proteinExistence type="predicted"/>
<dbReference type="GeneID" id="18813174"/>
<evidence type="ECO:0000256" key="1">
    <source>
        <dbReference type="SAM" id="MobiDB-lite"/>
    </source>
</evidence>
<evidence type="ECO:0000313" key="3">
    <source>
        <dbReference type="Proteomes" id="UP000008064"/>
    </source>
</evidence>
<accession>F8NJW3</accession>
<feature type="compositionally biased region" description="Polar residues" evidence="1">
    <location>
        <begin position="320"/>
        <end position="337"/>
    </location>
</feature>
<name>F8NJW3_SERL9</name>
<evidence type="ECO:0008006" key="4">
    <source>
        <dbReference type="Google" id="ProtNLM"/>
    </source>
</evidence>
<dbReference type="KEGG" id="sla:SERLADRAFT_413495"/>